<protein>
    <submittedName>
        <fullName evidence="7">Thiamine pyrophosphate-dependent acetolactate synthase large subunit-like protein</fullName>
    </submittedName>
</protein>
<dbReference type="AlphaFoldDB" id="A0A327ZIU9"/>
<evidence type="ECO:0000256" key="2">
    <source>
        <dbReference type="ARBA" id="ARBA00023052"/>
    </source>
</evidence>
<proteinExistence type="inferred from homology"/>
<dbReference type="InterPro" id="IPR012000">
    <property type="entry name" value="Thiamin_PyroP_enz_cen_dom"/>
</dbReference>
<dbReference type="Gene3D" id="3.40.50.1220">
    <property type="entry name" value="TPP-binding domain"/>
    <property type="match status" value="1"/>
</dbReference>
<feature type="domain" description="Thiamine pyrophosphate enzyme TPP-binding" evidence="5">
    <location>
        <begin position="371"/>
        <end position="448"/>
    </location>
</feature>
<dbReference type="GO" id="GO:0005948">
    <property type="term" value="C:acetolactate synthase complex"/>
    <property type="evidence" value="ECO:0007669"/>
    <property type="project" value="TreeGrafter"/>
</dbReference>
<evidence type="ECO:0000259" key="4">
    <source>
        <dbReference type="Pfam" id="PF00205"/>
    </source>
</evidence>
<organism evidence="7 8">
    <name type="scientific">Actinoplanes lutulentus</name>
    <dbReference type="NCBI Taxonomy" id="1287878"/>
    <lineage>
        <taxon>Bacteria</taxon>
        <taxon>Bacillati</taxon>
        <taxon>Actinomycetota</taxon>
        <taxon>Actinomycetes</taxon>
        <taxon>Micromonosporales</taxon>
        <taxon>Micromonosporaceae</taxon>
        <taxon>Actinoplanes</taxon>
    </lineage>
</organism>
<feature type="domain" description="Thiamine pyrophosphate enzyme N-terminal TPP-binding" evidence="6">
    <location>
        <begin position="1"/>
        <end position="106"/>
    </location>
</feature>
<dbReference type="InterPro" id="IPR045229">
    <property type="entry name" value="TPP_enz"/>
</dbReference>
<evidence type="ECO:0000259" key="6">
    <source>
        <dbReference type="Pfam" id="PF02776"/>
    </source>
</evidence>
<dbReference type="Pfam" id="PF00205">
    <property type="entry name" value="TPP_enzyme_M"/>
    <property type="match status" value="1"/>
</dbReference>
<dbReference type="GO" id="GO:0009099">
    <property type="term" value="P:L-valine biosynthetic process"/>
    <property type="evidence" value="ECO:0007669"/>
    <property type="project" value="TreeGrafter"/>
</dbReference>
<evidence type="ECO:0000259" key="5">
    <source>
        <dbReference type="Pfam" id="PF02775"/>
    </source>
</evidence>
<dbReference type="InterPro" id="IPR029035">
    <property type="entry name" value="DHS-like_NAD/FAD-binding_dom"/>
</dbReference>
<reference evidence="7 8" key="1">
    <citation type="submission" date="2018-06" db="EMBL/GenBank/DDBJ databases">
        <title>Genomic Encyclopedia of Type Strains, Phase III (KMG-III): the genomes of soil and plant-associated and newly described type strains.</title>
        <authorList>
            <person name="Whitman W."/>
        </authorList>
    </citation>
    <scope>NUCLEOTIDE SEQUENCE [LARGE SCALE GENOMIC DNA]</scope>
    <source>
        <strain evidence="7 8">CGMCC 4.7090</strain>
    </source>
</reference>
<dbReference type="GO" id="GO:0050660">
    <property type="term" value="F:flavin adenine dinucleotide binding"/>
    <property type="evidence" value="ECO:0007669"/>
    <property type="project" value="TreeGrafter"/>
</dbReference>
<feature type="domain" description="Thiamine pyrophosphate enzyme central" evidence="4">
    <location>
        <begin position="186"/>
        <end position="302"/>
    </location>
</feature>
<keyword evidence="2 3" id="KW-0786">Thiamine pyrophosphate</keyword>
<dbReference type="GO" id="GO:0000287">
    <property type="term" value="F:magnesium ion binding"/>
    <property type="evidence" value="ECO:0007669"/>
    <property type="project" value="InterPro"/>
</dbReference>
<sequence>MKLHAALARALAGHGVDTMFGLIGDANMFLVHSFVHDMDRRYVGAAHESAAMFMGVGYAGPSGRLAVVTVTHGPALTNTVTGLIAAVRGRIPLLVIAGDTATGSRTNIQDIAQRDVVLPSGAGFEQARSPHSALHDLAVAIGRALVERRPIVLNIPCDFMDEEVPYADVALNLPAAQTPYPDPGAIRHAASRIATAHRPIVIAGRAAIAARPSLLAFAERIGAPVATTLTAKDLFRDEPFDLGIAGGPAEAAARQAVEDSDLVVAFGTDGEALTAGRRVVVVDTHLSAWPWTVDAEVRGDAAVVAEALMDELDERGAAPSGHRSAALVWRLAGRPPLPPGAIVTALRQLDEILPQDRVLVSDGGRLMAEPLRHLRVIDPRAFVFPESFGSAGTGMGAAIGAAAACKPHPVVLICSGEGFLHGGLAEFATAAREHLDVIVVVCDNDGHGADLATLAEALGGDGITVRGLDDLPAVEKLVTSRTRPLLIDLRLED</sequence>
<dbReference type="GO" id="GO:0030976">
    <property type="term" value="F:thiamine pyrophosphate binding"/>
    <property type="evidence" value="ECO:0007669"/>
    <property type="project" value="InterPro"/>
</dbReference>
<comment type="caution">
    <text evidence="7">The sequence shown here is derived from an EMBL/GenBank/DDBJ whole genome shotgun (WGS) entry which is preliminary data.</text>
</comment>
<name>A0A327ZIU9_9ACTN</name>
<comment type="similarity">
    <text evidence="1 3">Belongs to the TPP enzyme family.</text>
</comment>
<dbReference type="SUPFAM" id="SSF52467">
    <property type="entry name" value="DHS-like NAD/FAD-binding domain"/>
    <property type="match status" value="1"/>
</dbReference>
<dbReference type="PANTHER" id="PTHR18968">
    <property type="entry name" value="THIAMINE PYROPHOSPHATE ENZYMES"/>
    <property type="match status" value="1"/>
</dbReference>
<evidence type="ECO:0000313" key="8">
    <source>
        <dbReference type="Proteomes" id="UP000249341"/>
    </source>
</evidence>
<dbReference type="CDD" id="cd07035">
    <property type="entry name" value="TPP_PYR_POX_like"/>
    <property type="match status" value="1"/>
</dbReference>
<dbReference type="Pfam" id="PF02775">
    <property type="entry name" value="TPP_enzyme_C"/>
    <property type="match status" value="1"/>
</dbReference>
<dbReference type="Pfam" id="PF02776">
    <property type="entry name" value="TPP_enzyme_N"/>
    <property type="match status" value="1"/>
</dbReference>
<dbReference type="InterPro" id="IPR011766">
    <property type="entry name" value="TPP_enzyme_TPP-bd"/>
</dbReference>
<dbReference type="OrthoDB" id="3203527at2"/>
<dbReference type="GO" id="GO:0003984">
    <property type="term" value="F:acetolactate synthase activity"/>
    <property type="evidence" value="ECO:0007669"/>
    <property type="project" value="TreeGrafter"/>
</dbReference>
<accession>A0A327ZIU9</accession>
<gene>
    <name evidence="7" type="ORF">B0I29_10117</name>
</gene>
<dbReference type="RefSeq" id="WP_111646722.1">
    <property type="nucleotide sequence ID" value="NZ_JACHWI010000001.1"/>
</dbReference>
<dbReference type="SUPFAM" id="SSF52518">
    <property type="entry name" value="Thiamin diphosphate-binding fold (THDP-binding)"/>
    <property type="match status" value="2"/>
</dbReference>
<keyword evidence="8" id="KW-1185">Reference proteome</keyword>
<dbReference type="InterPro" id="IPR012001">
    <property type="entry name" value="Thiamin_PyroP_enz_TPP-bd_dom"/>
</dbReference>
<dbReference type="CDD" id="cd00568">
    <property type="entry name" value="TPP_enzymes"/>
    <property type="match status" value="1"/>
</dbReference>
<dbReference type="Proteomes" id="UP000249341">
    <property type="component" value="Unassembled WGS sequence"/>
</dbReference>
<evidence type="ECO:0000256" key="3">
    <source>
        <dbReference type="RuleBase" id="RU362132"/>
    </source>
</evidence>
<dbReference type="PANTHER" id="PTHR18968:SF13">
    <property type="entry name" value="ACETOLACTATE SYNTHASE CATALYTIC SUBUNIT, MITOCHONDRIAL"/>
    <property type="match status" value="1"/>
</dbReference>
<dbReference type="Gene3D" id="3.40.50.970">
    <property type="match status" value="2"/>
</dbReference>
<evidence type="ECO:0000313" key="7">
    <source>
        <dbReference type="EMBL" id="RAK42887.1"/>
    </source>
</evidence>
<dbReference type="InterPro" id="IPR029061">
    <property type="entry name" value="THDP-binding"/>
</dbReference>
<dbReference type="EMBL" id="QLMJ01000001">
    <property type="protein sequence ID" value="RAK42887.1"/>
    <property type="molecule type" value="Genomic_DNA"/>
</dbReference>
<dbReference type="GO" id="GO:0009097">
    <property type="term" value="P:isoleucine biosynthetic process"/>
    <property type="evidence" value="ECO:0007669"/>
    <property type="project" value="TreeGrafter"/>
</dbReference>
<evidence type="ECO:0000256" key="1">
    <source>
        <dbReference type="ARBA" id="ARBA00007812"/>
    </source>
</evidence>